<proteinExistence type="predicted"/>
<evidence type="ECO:0000313" key="3">
    <source>
        <dbReference type="EMBL" id="RXN14243.1"/>
    </source>
</evidence>
<evidence type="ECO:0000256" key="1">
    <source>
        <dbReference type="SAM" id="MobiDB-lite"/>
    </source>
</evidence>
<dbReference type="Proteomes" id="UP000290572">
    <property type="component" value="Unassembled WGS sequence"/>
</dbReference>
<protein>
    <submittedName>
        <fullName evidence="2">Uncharacterized protein</fullName>
    </submittedName>
</protein>
<reference evidence="2 4" key="1">
    <citation type="submission" date="2018-03" db="EMBL/GenBank/DDBJ databases">
        <title>Draft genome sequence of Rohu Carp (Labeo rohita).</title>
        <authorList>
            <person name="Das P."/>
            <person name="Kushwaha B."/>
            <person name="Joshi C.G."/>
            <person name="Kumar D."/>
            <person name="Nagpure N.S."/>
            <person name="Sahoo L."/>
            <person name="Das S.P."/>
            <person name="Bit A."/>
            <person name="Patnaik S."/>
            <person name="Meher P.K."/>
            <person name="Jayasankar P."/>
            <person name="Koringa P.G."/>
            <person name="Patel N.V."/>
            <person name="Hinsu A.T."/>
            <person name="Kumar R."/>
            <person name="Pandey M."/>
            <person name="Agarwal S."/>
            <person name="Srivastava S."/>
            <person name="Singh M."/>
            <person name="Iquebal M.A."/>
            <person name="Jaiswal S."/>
            <person name="Angadi U.B."/>
            <person name="Kumar N."/>
            <person name="Raza M."/>
            <person name="Shah T.M."/>
            <person name="Rai A."/>
            <person name="Jena J.K."/>
        </authorList>
    </citation>
    <scope>NUCLEOTIDE SEQUENCE [LARGE SCALE GENOMIC DNA]</scope>
    <source>
        <strain evidence="2">DASCIFA01</strain>
        <tissue evidence="2">Testis</tissue>
    </source>
</reference>
<accession>A0A498LJ16</accession>
<keyword evidence="4" id="KW-1185">Reference proteome</keyword>
<dbReference type="EMBL" id="QBIY01013327">
    <property type="protein sequence ID" value="RXN08220.1"/>
    <property type="molecule type" value="Genomic_DNA"/>
</dbReference>
<sequence length="98" mass="11254">MRDRKGAELCRRLLDHVSGADERPPSDTELIGHDERKDGPLSHIRAKPSTDLPVLPLAVNNPEYQLRRFSAALVPAERQTERMTRHREGLRRAHLRIC</sequence>
<evidence type="ECO:0000313" key="2">
    <source>
        <dbReference type="EMBL" id="RXN08220.1"/>
    </source>
</evidence>
<dbReference type="AlphaFoldDB" id="A0A498LJ16"/>
<organism evidence="2 4">
    <name type="scientific">Labeo rohita</name>
    <name type="common">Indian major carp</name>
    <name type="synonym">Cyprinus rohita</name>
    <dbReference type="NCBI Taxonomy" id="84645"/>
    <lineage>
        <taxon>Eukaryota</taxon>
        <taxon>Metazoa</taxon>
        <taxon>Chordata</taxon>
        <taxon>Craniata</taxon>
        <taxon>Vertebrata</taxon>
        <taxon>Euteleostomi</taxon>
        <taxon>Actinopterygii</taxon>
        <taxon>Neopterygii</taxon>
        <taxon>Teleostei</taxon>
        <taxon>Ostariophysi</taxon>
        <taxon>Cypriniformes</taxon>
        <taxon>Cyprinidae</taxon>
        <taxon>Labeoninae</taxon>
        <taxon>Labeonini</taxon>
        <taxon>Labeo</taxon>
    </lineage>
</organism>
<name>A0A498LJ16_LABRO</name>
<evidence type="ECO:0000313" key="4">
    <source>
        <dbReference type="Proteomes" id="UP000290572"/>
    </source>
</evidence>
<feature type="compositionally biased region" description="Basic and acidic residues" evidence="1">
    <location>
        <begin position="16"/>
        <end position="40"/>
    </location>
</feature>
<gene>
    <name evidence="2" type="ORF">ROHU_011660</name>
    <name evidence="3" type="ORF">ROHU_028811</name>
</gene>
<dbReference type="EMBL" id="QBIY01012911">
    <property type="protein sequence ID" value="RXN14243.1"/>
    <property type="molecule type" value="Genomic_DNA"/>
</dbReference>
<feature type="region of interest" description="Disordered" evidence="1">
    <location>
        <begin position="16"/>
        <end position="47"/>
    </location>
</feature>
<comment type="caution">
    <text evidence="2">The sequence shown here is derived from an EMBL/GenBank/DDBJ whole genome shotgun (WGS) entry which is preliminary data.</text>
</comment>